<dbReference type="CDD" id="cd07812">
    <property type="entry name" value="SRPBCC"/>
    <property type="match status" value="1"/>
</dbReference>
<dbReference type="OrthoDB" id="4483486at2"/>
<dbReference type="Pfam" id="PF10604">
    <property type="entry name" value="Polyketide_cyc2"/>
    <property type="match status" value="1"/>
</dbReference>
<protein>
    <submittedName>
        <fullName evidence="1">Polyketide cyclase</fullName>
    </submittedName>
</protein>
<reference evidence="1 2" key="1">
    <citation type="submission" date="2015-07" db="EMBL/GenBank/DDBJ databases">
        <title>Genome sequencing of Kibdelosporangium phytohabitans.</title>
        <authorList>
            <person name="Qin S."/>
            <person name="Xing K."/>
        </authorList>
    </citation>
    <scope>NUCLEOTIDE SEQUENCE [LARGE SCALE GENOMIC DNA]</scope>
    <source>
        <strain evidence="1 2">KLBMP1111</strain>
    </source>
</reference>
<dbReference type="RefSeq" id="WP_054291850.1">
    <property type="nucleotide sequence ID" value="NZ_CP012752.1"/>
</dbReference>
<dbReference type="Gene3D" id="3.30.530.20">
    <property type="match status" value="1"/>
</dbReference>
<gene>
    <name evidence="1" type="ORF">AOZ06_26310</name>
</gene>
<dbReference type="KEGG" id="kphy:AOZ06_26310"/>
<dbReference type="EMBL" id="CP012752">
    <property type="protein sequence ID" value="ALG09946.1"/>
    <property type="molecule type" value="Genomic_DNA"/>
</dbReference>
<dbReference type="Proteomes" id="UP000063699">
    <property type="component" value="Chromosome"/>
</dbReference>
<accession>A0A0N9I260</accession>
<dbReference type="STRING" id="860235.AOZ06_26310"/>
<evidence type="ECO:0000313" key="2">
    <source>
        <dbReference type="Proteomes" id="UP000063699"/>
    </source>
</evidence>
<dbReference type="InterPro" id="IPR019587">
    <property type="entry name" value="Polyketide_cyclase/dehydratase"/>
</dbReference>
<evidence type="ECO:0000313" key="1">
    <source>
        <dbReference type="EMBL" id="ALG09946.1"/>
    </source>
</evidence>
<proteinExistence type="predicted"/>
<dbReference type="AlphaFoldDB" id="A0A0N9I260"/>
<name>A0A0N9I260_9PSEU</name>
<keyword evidence="2" id="KW-1185">Reference proteome</keyword>
<dbReference type="InterPro" id="IPR023393">
    <property type="entry name" value="START-like_dom_sf"/>
</dbReference>
<organism evidence="1 2">
    <name type="scientific">Kibdelosporangium phytohabitans</name>
    <dbReference type="NCBI Taxonomy" id="860235"/>
    <lineage>
        <taxon>Bacteria</taxon>
        <taxon>Bacillati</taxon>
        <taxon>Actinomycetota</taxon>
        <taxon>Actinomycetes</taxon>
        <taxon>Pseudonocardiales</taxon>
        <taxon>Pseudonocardiaceae</taxon>
        <taxon>Kibdelosporangium</taxon>
    </lineage>
</organism>
<dbReference type="SUPFAM" id="SSF55961">
    <property type="entry name" value="Bet v1-like"/>
    <property type="match status" value="1"/>
</dbReference>
<sequence>MITVSREVAASPEDVFAVLADGWSYAGWVVGNSHVRDVDPGWPEVGTRIHHSAGAWPFQIQDATEVVSVEPGRFLELDARLWVLGAATIRFTLTPYGTGFGTEVLMEEEAVRGPGGLIPAAVQAVVLRPRNVESLARLADLAVGRRASLFHADGMPNR</sequence>